<dbReference type="RefSeq" id="WP_096593506.1">
    <property type="nucleotide sequence ID" value="NZ_MWUU01000007.1"/>
</dbReference>
<dbReference type="Proteomes" id="UP000218335">
    <property type="component" value="Unassembled WGS sequence"/>
</dbReference>
<evidence type="ECO:0000256" key="1">
    <source>
        <dbReference type="ARBA" id="ARBA00004202"/>
    </source>
</evidence>
<dbReference type="PANTHER" id="PTHR37316:SF3">
    <property type="entry name" value="TEICHOIC ACID GLYCEROL-PHOSPHATE TRANSFERASE"/>
    <property type="match status" value="1"/>
</dbReference>
<evidence type="ECO:0000313" key="8">
    <source>
        <dbReference type="EMBL" id="PCF55264.1"/>
    </source>
</evidence>
<dbReference type="InterPro" id="IPR007554">
    <property type="entry name" value="Glycerophosphate_synth"/>
</dbReference>
<dbReference type="Pfam" id="PF04464">
    <property type="entry name" value="Glyphos_transf"/>
    <property type="match status" value="1"/>
</dbReference>
<dbReference type="Gene3D" id="3.40.50.2000">
    <property type="entry name" value="Glycogen Phosphorylase B"/>
    <property type="match status" value="2"/>
</dbReference>
<dbReference type="GO" id="GO:0016757">
    <property type="term" value="F:glycosyltransferase activity"/>
    <property type="evidence" value="ECO:0007669"/>
    <property type="project" value="InterPro"/>
</dbReference>
<dbReference type="AlphaFoldDB" id="A0A2A4GXL9"/>
<dbReference type="PANTHER" id="PTHR37316">
    <property type="entry name" value="TEICHOIC ACID GLYCEROL-PHOSPHATE PRIMASE"/>
    <property type="match status" value="1"/>
</dbReference>
<dbReference type="InterPro" id="IPR043149">
    <property type="entry name" value="TagF_N"/>
</dbReference>
<dbReference type="Gene3D" id="3.40.50.11820">
    <property type="match status" value="1"/>
</dbReference>
<evidence type="ECO:0000256" key="4">
    <source>
        <dbReference type="ARBA" id="ARBA00022679"/>
    </source>
</evidence>
<proteinExistence type="inferred from homology"/>
<dbReference type="Gene3D" id="3.40.50.12580">
    <property type="match status" value="1"/>
</dbReference>
<evidence type="ECO:0000256" key="2">
    <source>
        <dbReference type="ARBA" id="ARBA00010488"/>
    </source>
</evidence>
<evidence type="ECO:0000313" key="9">
    <source>
        <dbReference type="Proteomes" id="UP000218335"/>
    </source>
</evidence>
<dbReference type="EMBL" id="MWUU01000007">
    <property type="protein sequence ID" value="PCF55264.1"/>
    <property type="molecule type" value="Genomic_DNA"/>
</dbReference>
<evidence type="ECO:0000256" key="3">
    <source>
        <dbReference type="ARBA" id="ARBA00022475"/>
    </source>
</evidence>
<feature type="domain" description="Glycosyl transferase family 1" evidence="7">
    <location>
        <begin position="752"/>
        <end position="894"/>
    </location>
</feature>
<dbReference type="Pfam" id="PF00534">
    <property type="entry name" value="Glycos_transf_1"/>
    <property type="match status" value="1"/>
</dbReference>
<evidence type="ECO:0000256" key="6">
    <source>
        <dbReference type="ARBA" id="ARBA00023136"/>
    </source>
</evidence>
<accession>A0A2A4GXL9</accession>
<comment type="similarity">
    <text evidence="2">Belongs to the CDP-glycerol glycerophosphotransferase family.</text>
</comment>
<name>A0A2A4GXL9_9STAP</name>
<dbReference type="SUPFAM" id="SSF53756">
    <property type="entry name" value="UDP-Glycosyltransferase/glycogen phosphorylase"/>
    <property type="match status" value="2"/>
</dbReference>
<protein>
    <recommendedName>
        <fullName evidence="7">Glycosyl transferase family 1 domain-containing protein</fullName>
    </recommendedName>
</protein>
<dbReference type="InterPro" id="IPR043148">
    <property type="entry name" value="TagF_C"/>
</dbReference>
<sequence>MKKINFKKKVSNFRNNEGKFTYVNFRRTKPVEPNTIVLEAVHGDSLGGHIFYLIDSLLSQRPQPHLYVVIKENVEIPAFFEQRYSHAVTYVRHLSKRYYELLAVAGTLINDTTFYPFFNKRPEQKYYMVWHGTPLKYMGKDMPNMIDVANVQRNYYMADRIYVNNTYTKDVLAKTAHLEGVYQGEMVVAPSPRNDAFFKPHLREEVRSFYNMGDKKVLVYMPTWRGSVGRVKNSTHLREMFDYLESQLDENTVVYVKLHPFEKVQIEDNYEKIKPFPSHFEPYTFLTATDGLITDYSSVMYDYANLNRPVILYTYDLEQYEEERGIYEDLREYPFTQVDTLPTLFEAIETLPKEVDYSAINERFNAVDQERGSDIVVAHMLHDQSNEAISTERLYNGKETVAIVSGGFWNNGVTTALINTLENIDTTKRNYICFFEKHQMKPEYFARLKNLPENVHFYPIDGEINGNFKDRVLLKQFMKNENLDLKQFDKQLKRIFKEEFSRIFGNLKIDWFVHYTGFERKYAGMLQFIEQKTAIWVHTDMFAEYKAKKNYSQKIIFRAYQKADKIVLVHENLRANLIRNIKGIANKVTVVNNFLGEKRVNRLAEENLFETLQNVNVEYAYNENINVSLTERSKNVTIEEKLADISQSYPEAEQLYRHYSTLVKSQQNDEEATKREAFILSKMQQHLIQLYEDLLSEQELKQKFKYLYGTHYEAIQDYYQDRPDVGVATVAFHEEFRISKVKMLDALYNPNMQVFINIGRYDYQKGHDKLIAAFEKVYSENPDVFLIMICPHGPLRAQTIEWVRNSEARENIIILGGLTNPYALLKHCDAFVLSSNYEGLGLVVYEAIAVGTDAITVNLKETIAYLDNQQAIIVENDVEGLVHGMQQKIANAIELNAFDFEKYDRQSIQEFESVLNK</sequence>
<evidence type="ECO:0000259" key="7">
    <source>
        <dbReference type="Pfam" id="PF00534"/>
    </source>
</evidence>
<comment type="caution">
    <text evidence="8">The sequence shown here is derived from an EMBL/GenBank/DDBJ whole genome shotgun (WGS) entry which is preliminary data.</text>
</comment>
<gene>
    <name evidence="8" type="ORF">B5C08_06340</name>
</gene>
<keyword evidence="5" id="KW-0777">Teichoic acid biosynthesis</keyword>
<dbReference type="GO" id="GO:0047355">
    <property type="term" value="F:CDP-glycerol glycerophosphotransferase activity"/>
    <property type="evidence" value="ECO:0007669"/>
    <property type="project" value="InterPro"/>
</dbReference>
<organism evidence="8 9">
    <name type="scientific">Staphylococcus delphini</name>
    <dbReference type="NCBI Taxonomy" id="53344"/>
    <lineage>
        <taxon>Bacteria</taxon>
        <taxon>Bacillati</taxon>
        <taxon>Bacillota</taxon>
        <taxon>Bacilli</taxon>
        <taxon>Bacillales</taxon>
        <taxon>Staphylococcaceae</taxon>
        <taxon>Staphylococcus</taxon>
        <taxon>Staphylococcus intermedius group</taxon>
    </lineage>
</organism>
<comment type="subcellular location">
    <subcellularLocation>
        <location evidence="1">Cell membrane</location>
        <topology evidence="1">Peripheral membrane protein</topology>
    </subcellularLocation>
</comment>
<dbReference type="InterPro" id="IPR051612">
    <property type="entry name" value="Teichoic_Acid_Biosynth"/>
</dbReference>
<dbReference type="InterPro" id="IPR001296">
    <property type="entry name" value="Glyco_trans_1"/>
</dbReference>
<reference evidence="8 9" key="1">
    <citation type="journal article" date="2017" name="PLoS ONE">
        <title>Development of a real-time PCR for detection of Staphylococcus pseudintermedius using a novel automated comparison of whole-genome sequences.</title>
        <authorList>
            <person name="Verstappen K.M."/>
            <person name="Huijbregts L."/>
            <person name="Spaninks M."/>
            <person name="Wagenaar J.A."/>
            <person name="Fluit A.C."/>
            <person name="Duim B."/>
        </authorList>
    </citation>
    <scope>NUCLEOTIDE SEQUENCE [LARGE SCALE GENOMIC DNA]</scope>
    <source>
        <strain evidence="8 9">215070706401-1</strain>
    </source>
</reference>
<keyword evidence="3" id="KW-1003">Cell membrane</keyword>
<keyword evidence="6" id="KW-0472">Membrane</keyword>
<keyword evidence="4" id="KW-0808">Transferase</keyword>
<evidence type="ECO:0000256" key="5">
    <source>
        <dbReference type="ARBA" id="ARBA00022944"/>
    </source>
</evidence>
<dbReference type="GO" id="GO:0019350">
    <property type="term" value="P:teichoic acid biosynthetic process"/>
    <property type="evidence" value="ECO:0007669"/>
    <property type="project" value="UniProtKB-KW"/>
</dbReference>
<dbReference type="GO" id="GO:0005886">
    <property type="term" value="C:plasma membrane"/>
    <property type="evidence" value="ECO:0007669"/>
    <property type="project" value="UniProtKB-SubCell"/>
</dbReference>